<feature type="compositionally biased region" description="Basic residues" evidence="1">
    <location>
        <begin position="189"/>
        <end position="199"/>
    </location>
</feature>
<dbReference type="RefSeq" id="WP_165097758.1">
    <property type="nucleotide sequence ID" value="NZ_CP049056.1"/>
</dbReference>
<name>A0A7L5BYL4_9RHOB</name>
<feature type="region of interest" description="Disordered" evidence="1">
    <location>
        <begin position="1"/>
        <end position="51"/>
    </location>
</feature>
<protein>
    <submittedName>
        <fullName evidence="2">DUF3306 domain-containing protein</fullName>
    </submittedName>
</protein>
<dbReference type="InterPro" id="IPR021735">
    <property type="entry name" value="DUF3306"/>
</dbReference>
<dbReference type="Pfam" id="PF11748">
    <property type="entry name" value="DUF3306"/>
    <property type="match status" value="1"/>
</dbReference>
<dbReference type="Proteomes" id="UP000503336">
    <property type="component" value="Chromosome"/>
</dbReference>
<sequence>MSAGEDDFLSRWSRRKRDAEAGVAPDDEPPAPPNGAQEGSPEGTDQRSDEEILEALGLKHPDALEPGDDVRGFMQAAAPERLRRMALRRLWRLNPVLANLDGLVDHGDDFTDAATVRADMKTLYRVGAGMLRELTEPVEPESEDAVEPDPATLEEPMADTEPLSAPDTPADIQKAARAESGVDEVAGPTRKRMAFRREK</sequence>
<organism evidence="2 3">
    <name type="scientific">Pikeienuella piscinae</name>
    <dbReference type="NCBI Taxonomy" id="2748098"/>
    <lineage>
        <taxon>Bacteria</taxon>
        <taxon>Pseudomonadati</taxon>
        <taxon>Pseudomonadota</taxon>
        <taxon>Alphaproteobacteria</taxon>
        <taxon>Rhodobacterales</taxon>
        <taxon>Paracoccaceae</taxon>
        <taxon>Pikeienuella</taxon>
    </lineage>
</organism>
<feature type="region of interest" description="Disordered" evidence="1">
    <location>
        <begin position="136"/>
        <end position="199"/>
    </location>
</feature>
<feature type="compositionally biased region" description="Acidic residues" evidence="1">
    <location>
        <begin position="136"/>
        <end position="147"/>
    </location>
</feature>
<keyword evidence="3" id="KW-1185">Reference proteome</keyword>
<evidence type="ECO:0000256" key="1">
    <source>
        <dbReference type="SAM" id="MobiDB-lite"/>
    </source>
</evidence>
<dbReference type="KEGG" id="hdh:G5B40_09155"/>
<gene>
    <name evidence="2" type="ORF">G5B40_09155</name>
</gene>
<reference evidence="2 3" key="1">
    <citation type="submission" date="2020-02" db="EMBL/GenBank/DDBJ databases">
        <title>complete genome sequence of Rhodobacteraceae bacterium.</title>
        <authorList>
            <person name="Park J."/>
            <person name="Kim Y.-S."/>
            <person name="Kim K.-H."/>
        </authorList>
    </citation>
    <scope>NUCLEOTIDE SEQUENCE [LARGE SCALE GENOMIC DNA]</scope>
    <source>
        <strain evidence="2 3">RR4-56</strain>
    </source>
</reference>
<accession>A0A7L5BYL4</accession>
<evidence type="ECO:0000313" key="3">
    <source>
        <dbReference type="Proteomes" id="UP000503336"/>
    </source>
</evidence>
<dbReference type="AlphaFoldDB" id="A0A7L5BYL4"/>
<dbReference type="EMBL" id="CP049056">
    <property type="protein sequence ID" value="QIE55607.1"/>
    <property type="molecule type" value="Genomic_DNA"/>
</dbReference>
<evidence type="ECO:0000313" key="2">
    <source>
        <dbReference type="EMBL" id="QIE55607.1"/>
    </source>
</evidence>
<proteinExistence type="predicted"/>